<dbReference type="InterPro" id="IPR001628">
    <property type="entry name" value="Znf_hrmn_rcpt"/>
</dbReference>
<dbReference type="GO" id="GO:0043565">
    <property type="term" value="F:sequence-specific DNA binding"/>
    <property type="evidence" value="ECO:0007669"/>
    <property type="project" value="InterPro"/>
</dbReference>
<dbReference type="AlphaFoldDB" id="T1GC00"/>
<keyword evidence="2" id="KW-0479">Metal-binding</keyword>
<evidence type="ECO:0000256" key="3">
    <source>
        <dbReference type="ARBA" id="ARBA00022771"/>
    </source>
</evidence>
<evidence type="ECO:0000259" key="11">
    <source>
        <dbReference type="Pfam" id="PF00105"/>
    </source>
</evidence>
<evidence type="ECO:0000256" key="5">
    <source>
        <dbReference type="ARBA" id="ARBA00023015"/>
    </source>
</evidence>
<evidence type="ECO:0000313" key="13">
    <source>
        <dbReference type="Proteomes" id="UP000015102"/>
    </source>
</evidence>
<dbReference type="GO" id="GO:0005634">
    <property type="term" value="C:nucleus"/>
    <property type="evidence" value="ECO:0007669"/>
    <property type="project" value="UniProtKB-SubCell"/>
</dbReference>
<evidence type="ECO:0000256" key="6">
    <source>
        <dbReference type="ARBA" id="ARBA00023125"/>
    </source>
</evidence>
<evidence type="ECO:0000256" key="4">
    <source>
        <dbReference type="ARBA" id="ARBA00022833"/>
    </source>
</evidence>
<organism evidence="12 13">
    <name type="scientific">Megaselia scalaris</name>
    <name type="common">Humpbacked fly</name>
    <name type="synonym">Phora scalaris</name>
    <dbReference type="NCBI Taxonomy" id="36166"/>
    <lineage>
        <taxon>Eukaryota</taxon>
        <taxon>Metazoa</taxon>
        <taxon>Ecdysozoa</taxon>
        <taxon>Arthropoda</taxon>
        <taxon>Hexapoda</taxon>
        <taxon>Insecta</taxon>
        <taxon>Pterygota</taxon>
        <taxon>Neoptera</taxon>
        <taxon>Endopterygota</taxon>
        <taxon>Diptera</taxon>
        <taxon>Brachycera</taxon>
        <taxon>Muscomorpha</taxon>
        <taxon>Platypezoidea</taxon>
        <taxon>Phoridae</taxon>
        <taxon>Megaseliini</taxon>
        <taxon>Megaselia</taxon>
    </lineage>
</organism>
<comment type="subcellular location">
    <subcellularLocation>
        <location evidence="1">Nucleus</location>
    </subcellularLocation>
</comment>
<evidence type="ECO:0000256" key="7">
    <source>
        <dbReference type="ARBA" id="ARBA00023163"/>
    </source>
</evidence>
<dbReference type="EMBL" id="CAQQ02390539">
    <property type="status" value="NOT_ANNOTATED_CDS"/>
    <property type="molecule type" value="Genomic_DNA"/>
</dbReference>
<name>T1GC00_MEGSC</name>
<keyword evidence="5" id="KW-0805">Transcription regulation</keyword>
<feature type="compositionally biased region" description="Low complexity" evidence="10">
    <location>
        <begin position="74"/>
        <end position="109"/>
    </location>
</feature>
<dbReference type="GO" id="GO:0008270">
    <property type="term" value="F:zinc ion binding"/>
    <property type="evidence" value="ECO:0007669"/>
    <property type="project" value="UniProtKB-KW"/>
</dbReference>
<protein>
    <recommendedName>
        <fullName evidence="11">Nuclear receptor domain-containing protein</fullName>
    </recommendedName>
</protein>
<proteinExistence type="predicted"/>
<dbReference type="InterPro" id="IPR013088">
    <property type="entry name" value="Znf_NHR/GATA"/>
</dbReference>
<evidence type="ECO:0000256" key="10">
    <source>
        <dbReference type="SAM" id="MobiDB-lite"/>
    </source>
</evidence>
<dbReference type="Proteomes" id="UP000015102">
    <property type="component" value="Unassembled WGS sequence"/>
</dbReference>
<evidence type="ECO:0000256" key="8">
    <source>
        <dbReference type="ARBA" id="ARBA00023170"/>
    </source>
</evidence>
<evidence type="ECO:0000256" key="1">
    <source>
        <dbReference type="ARBA" id="ARBA00004123"/>
    </source>
</evidence>
<dbReference type="EnsemblMetazoa" id="MESCA000793-RA">
    <property type="protein sequence ID" value="MESCA000793-PA"/>
    <property type="gene ID" value="MESCA000793"/>
</dbReference>
<feature type="region of interest" description="Disordered" evidence="10">
    <location>
        <begin position="1"/>
        <end position="45"/>
    </location>
</feature>
<feature type="domain" description="Nuclear receptor" evidence="11">
    <location>
        <begin position="157"/>
        <end position="176"/>
    </location>
</feature>
<sequence>MCAASPSTATGFFNPRTQSSDLSPLDFPRNMALVPPPPSAWHDPSLNAHLSVTAHSVGSGGTTPSSIAKEEHLTSLSASTTHHSTVSNGASSANSANGTNSVNTSGSSSDGLNYKPLINSKDCIPTASTTPSSQANSSQSSSNGGGSSGNIKNENIECIVCGDKSSGKHYGQFTCEEM</sequence>
<feature type="compositionally biased region" description="Polar residues" evidence="10">
    <location>
        <begin position="1"/>
        <end position="22"/>
    </location>
</feature>
<keyword evidence="7" id="KW-0804">Transcription</keyword>
<reference evidence="12" key="2">
    <citation type="submission" date="2015-06" db="UniProtKB">
        <authorList>
            <consortium name="EnsemblMetazoa"/>
        </authorList>
    </citation>
    <scope>IDENTIFICATION</scope>
</reference>
<dbReference type="Pfam" id="PF00105">
    <property type="entry name" value="zf-C4"/>
    <property type="match status" value="1"/>
</dbReference>
<feature type="region of interest" description="Disordered" evidence="10">
    <location>
        <begin position="72"/>
        <end position="149"/>
    </location>
</feature>
<keyword evidence="6" id="KW-0238">DNA-binding</keyword>
<dbReference type="GO" id="GO:0003700">
    <property type="term" value="F:DNA-binding transcription factor activity"/>
    <property type="evidence" value="ECO:0007669"/>
    <property type="project" value="InterPro"/>
</dbReference>
<feature type="compositionally biased region" description="Low complexity" evidence="10">
    <location>
        <begin position="125"/>
        <end position="142"/>
    </location>
</feature>
<evidence type="ECO:0000313" key="12">
    <source>
        <dbReference type="EnsemblMetazoa" id="MESCA000793-PA"/>
    </source>
</evidence>
<evidence type="ECO:0000256" key="9">
    <source>
        <dbReference type="ARBA" id="ARBA00023242"/>
    </source>
</evidence>
<dbReference type="HOGENOM" id="CLU_109212_0_0_1"/>
<reference evidence="13" key="1">
    <citation type="submission" date="2013-02" db="EMBL/GenBank/DDBJ databases">
        <authorList>
            <person name="Hughes D."/>
        </authorList>
    </citation>
    <scope>NUCLEOTIDE SEQUENCE</scope>
    <source>
        <strain>Durham</strain>
        <strain evidence="13">NC isolate 2 -- Noor lab</strain>
    </source>
</reference>
<dbReference type="OMA" id="FTCEGEY"/>
<keyword evidence="4" id="KW-0862">Zinc</keyword>
<dbReference type="Gene3D" id="3.30.50.10">
    <property type="entry name" value="Erythroid Transcription Factor GATA-1, subunit A"/>
    <property type="match status" value="1"/>
</dbReference>
<evidence type="ECO:0000256" key="2">
    <source>
        <dbReference type="ARBA" id="ARBA00022723"/>
    </source>
</evidence>
<dbReference type="STRING" id="36166.T1GC00"/>
<keyword evidence="8" id="KW-0675">Receptor</keyword>
<keyword evidence="13" id="KW-1185">Reference proteome</keyword>
<keyword evidence="3" id="KW-0863">Zinc-finger</keyword>
<keyword evidence="9" id="KW-0539">Nucleus</keyword>
<accession>T1GC00</accession>